<reference evidence="1" key="1">
    <citation type="submission" date="2021-06" db="EMBL/GenBank/DDBJ databases">
        <authorList>
            <person name="Kallberg Y."/>
            <person name="Tangrot J."/>
            <person name="Rosling A."/>
        </authorList>
    </citation>
    <scope>NUCLEOTIDE SEQUENCE</scope>
    <source>
        <strain evidence="1">IL203A</strain>
    </source>
</reference>
<protein>
    <submittedName>
        <fullName evidence="1">12366_t:CDS:1</fullName>
    </submittedName>
</protein>
<dbReference type="EMBL" id="CAJVPU010000423">
    <property type="protein sequence ID" value="CAG8449950.1"/>
    <property type="molecule type" value="Genomic_DNA"/>
</dbReference>
<organism evidence="1 2">
    <name type="scientific">Dentiscutata heterogama</name>
    <dbReference type="NCBI Taxonomy" id="1316150"/>
    <lineage>
        <taxon>Eukaryota</taxon>
        <taxon>Fungi</taxon>
        <taxon>Fungi incertae sedis</taxon>
        <taxon>Mucoromycota</taxon>
        <taxon>Glomeromycotina</taxon>
        <taxon>Glomeromycetes</taxon>
        <taxon>Diversisporales</taxon>
        <taxon>Gigasporaceae</taxon>
        <taxon>Dentiscutata</taxon>
    </lineage>
</organism>
<proteinExistence type="predicted"/>
<keyword evidence="2" id="KW-1185">Reference proteome</keyword>
<dbReference type="Proteomes" id="UP000789702">
    <property type="component" value="Unassembled WGS sequence"/>
</dbReference>
<sequence>MLLTLLDGGVYVVRHLFYTGPHKRDITINSVFAFLWLSAGLANIYPTFKGYSYACPSTSSPYVAQECITKLLFIIFGWIIGVSFIISSFLSYRLWSERREMYDGEWRVEALGDVVFHHKKYKHKPKPNITVKVNEPEQVMIYKSAKNSEKVTGVPSLLIQTATPRGSTSD</sequence>
<accession>A0ACA9K3I4</accession>
<evidence type="ECO:0000313" key="2">
    <source>
        <dbReference type="Proteomes" id="UP000789702"/>
    </source>
</evidence>
<name>A0ACA9K3I4_9GLOM</name>
<gene>
    <name evidence="1" type="ORF">DHETER_LOCUS785</name>
</gene>
<evidence type="ECO:0000313" key="1">
    <source>
        <dbReference type="EMBL" id="CAG8449950.1"/>
    </source>
</evidence>
<comment type="caution">
    <text evidence="1">The sequence shown here is derived from an EMBL/GenBank/DDBJ whole genome shotgun (WGS) entry which is preliminary data.</text>
</comment>